<name>A0ABQ5QZK9_9ACTN</name>
<gene>
    <name evidence="1" type="ORF">Pa4123_49980</name>
</gene>
<dbReference type="Proteomes" id="UP001144280">
    <property type="component" value="Unassembled WGS sequence"/>
</dbReference>
<organism evidence="1 2">
    <name type="scientific">Phytohabitans aurantiacus</name>
    <dbReference type="NCBI Taxonomy" id="3016789"/>
    <lineage>
        <taxon>Bacteria</taxon>
        <taxon>Bacillati</taxon>
        <taxon>Actinomycetota</taxon>
        <taxon>Actinomycetes</taxon>
        <taxon>Micromonosporales</taxon>
        <taxon>Micromonosporaceae</taxon>
    </lineage>
</organism>
<comment type="caution">
    <text evidence="1">The sequence shown here is derived from an EMBL/GenBank/DDBJ whole genome shotgun (WGS) entry which is preliminary data.</text>
</comment>
<evidence type="ECO:0000313" key="2">
    <source>
        <dbReference type="Proteomes" id="UP001144280"/>
    </source>
</evidence>
<dbReference type="EMBL" id="BSDI01000027">
    <property type="protein sequence ID" value="GLH99722.1"/>
    <property type="molecule type" value="Genomic_DNA"/>
</dbReference>
<protein>
    <submittedName>
        <fullName evidence="1">Uncharacterized protein</fullName>
    </submittedName>
</protein>
<accession>A0ABQ5QZK9</accession>
<reference evidence="1" key="1">
    <citation type="submission" date="2022-12" db="EMBL/GenBank/DDBJ databases">
        <title>New Phytohabitans aurantiacus sp. RD004123 nov., an actinomycete isolated from soil.</title>
        <authorList>
            <person name="Triningsih D.W."/>
            <person name="Harunari E."/>
            <person name="Igarashi Y."/>
        </authorList>
    </citation>
    <scope>NUCLEOTIDE SEQUENCE</scope>
    <source>
        <strain evidence="1">RD004123</strain>
    </source>
</reference>
<proteinExistence type="predicted"/>
<sequence>MGPRRRVSWPWCLAAAQAQAEVGSFIDEEAAMEPRTQPRARRVATLTLERPVATERPAAPELAPACRPANRAARRAARRLTWRLGCGRRS</sequence>
<keyword evidence="2" id="KW-1185">Reference proteome</keyword>
<evidence type="ECO:0000313" key="1">
    <source>
        <dbReference type="EMBL" id="GLH99722.1"/>
    </source>
</evidence>